<evidence type="ECO:0000313" key="3">
    <source>
        <dbReference type="EMBL" id="SFW40079.1"/>
    </source>
</evidence>
<gene>
    <name evidence="3" type="ORF">SAMN02910280_2313</name>
</gene>
<dbReference type="Gene3D" id="1.10.1330.10">
    <property type="entry name" value="Dockerin domain"/>
    <property type="match status" value="1"/>
</dbReference>
<name>A0A1K1NXN8_RUMFL</name>
<accession>A0A1K1NXN8</accession>
<proteinExistence type="predicted"/>
<evidence type="ECO:0000313" key="4">
    <source>
        <dbReference type="Proteomes" id="UP000183461"/>
    </source>
</evidence>
<sequence>MKKLISAVTSLCMAASMVCTVVPATVGAADASKGLSIKTYDIQNPSADSAKSEITIAKADIPAGGYTIPSAVYYSEATVNSTGSMLASITTDSKDIQFKMYDPALDAYTSEKKAYKLGDVEFETNKYISFAGYAKSKRDGYKAGGAYQMACESSQTAAKTDNYFIGCSWMNDGRDYAWAGEKSDSYPFYVFDTIIPQDIKAGTYKVMFCDYNTDATGKNDNPCPMVESQGTRYTKKEGNLKLSELTIKVTDGPTDETTTTTKAPDKTTTTTTKAPDKETTTTTKPPVSDADVSFSFVEYESQKNTITAKPGQKIDVDVNITAGNKPVSALDVQFKANGLKITSIGEGTEAFDGKTVNSNLSELRANYATLKGDTPMVPVDGKSAFMLTIEVPSDAKDGTYTLDFDTQCKIFKDNTSFNYKTASTPLTVTVGNPPVNQETTTTTTKKPDDKTTTTTTTTKPVADADINFAFVKYEENKSEIIAKPGDEIDVDVNIVANGKPVSALDVQFKADGLEITSIGEGTEAFDGKTVNSNLSELRANYATLKGDTPMVPVDGKTAFMLTIKVPSTAKNGTYTLGFDSQCKIFKDNTSFNYTTAFTPLKVTVGDVVTTTTTQKPDDKTTTTTTTTKAPDDKTTTTTTTKTPDDVKTIKVTMWGDANVDGKVNVADVVAIRNMAADMDKFLADAEFKFDKAQGRVNADVVDPQDITGAACDPAKVKITGTDADLIINYIISNGYDMAKAVTPKKS</sequence>
<dbReference type="AlphaFoldDB" id="A0A1K1NXN8"/>
<dbReference type="SUPFAM" id="SSF49384">
    <property type="entry name" value="Carbohydrate-binding domain"/>
    <property type="match status" value="2"/>
</dbReference>
<organism evidence="3 4">
    <name type="scientific">Ruminococcus flavefaciens</name>
    <dbReference type="NCBI Taxonomy" id="1265"/>
    <lineage>
        <taxon>Bacteria</taxon>
        <taxon>Bacillati</taxon>
        <taxon>Bacillota</taxon>
        <taxon>Clostridia</taxon>
        <taxon>Eubacteriales</taxon>
        <taxon>Oscillospiraceae</taxon>
        <taxon>Ruminococcus</taxon>
    </lineage>
</organism>
<reference evidence="3 4" key="1">
    <citation type="submission" date="2016-11" db="EMBL/GenBank/DDBJ databases">
        <authorList>
            <person name="Jaros S."/>
            <person name="Januszkiewicz K."/>
            <person name="Wedrychowicz H."/>
        </authorList>
    </citation>
    <scope>NUCLEOTIDE SEQUENCE [LARGE SCALE GENOMIC DNA]</scope>
    <source>
        <strain evidence="3 4">YL228</strain>
    </source>
</reference>
<feature type="region of interest" description="Disordered" evidence="1">
    <location>
        <begin position="430"/>
        <end position="457"/>
    </location>
</feature>
<dbReference type="Gene3D" id="2.60.40.680">
    <property type="match status" value="2"/>
</dbReference>
<feature type="signal peptide" evidence="2">
    <location>
        <begin position="1"/>
        <end position="24"/>
    </location>
</feature>
<dbReference type="RefSeq" id="WP_072300562.1">
    <property type="nucleotide sequence ID" value="NZ_FPIP01000006.1"/>
</dbReference>
<dbReference type="InterPro" id="IPR008965">
    <property type="entry name" value="CBM2/CBM3_carb-bd_dom_sf"/>
</dbReference>
<feature type="region of interest" description="Disordered" evidence="1">
    <location>
        <begin position="611"/>
        <end position="640"/>
    </location>
</feature>
<evidence type="ECO:0008006" key="5">
    <source>
        <dbReference type="Google" id="ProtNLM"/>
    </source>
</evidence>
<feature type="chain" id="PRO_5012611284" description="Dockerin domain-containing protein" evidence="2">
    <location>
        <begin position="25"/>
        <end position="746"/>
    </location>
</feature>
<evidence type="ECO:0000256" key="1">
    <source>
        <dbReference type="SAM" id="MobiDB-lite"/>
    </source>
</evidence>
<feature type="region of interest" description="Disordered" evidence="1">
    <location>
        <begin position="250"/>
        <end position="288"/>
    </location>
</feature>
<dbReference type="InterPro" id="IPR036439">
    <property type="entry name" value="Dockerin_dom_sf"/>
</dbReference>
<keyword evidence="2" id="KW-0732">Signal</keyword>
<evidence type="ECO:0000256" key="2">
    <source>
        <dbReference type="SAM" id="SignalP"/>
    </source>
</evidence>
<dbReference type="Proteomes" id="UP000183461">
    <property type="component" value="Unassembled WGS sequence"/>
</dbReference>
<protein>
    <recommendedName>
        <fullName evidence="5">Dockerin domain-containing protein</fullName>
    </recommendedName>
</protein>
<dbReference type="GO" id="GO:0000272">
    <property type="term" value="P:polysaccharide catabolic process"/>
    <property type="evidence" value="ECO:0007669"/>
    <property type="project" value="InterPro"/>
</dbReference>
<dbReference type="GO" id="GO:0030246">
    <property type="term" value="F:carbohydrate binding"/>
    <property type="evidence" value="ECO:0007669"/>
    <property type="project" value="InterPro"/>
</dbReference>
<feature type="compositionally biased region" description="Low complexity" evidence="1">
    <location>
        <begin position="255"/>
        <end position="273"/>
    </location>
</feature>
<dbReference type="EMBL" id="FPIP01000006">
    <property type="protein sequence ID" value="SFW40079.1"/>
    <property type="molecule type" value="Genomic_DNA"/>
</dbReference>